<dbReference type="Proteomes" id="UP001596074">
    <property type="component" value="Unassembled WGS sequence"/>
</dbReference>
<evidence type="ECO:0000313" key="2">
    <source>
        <dbReference type="EMBL" id="MFC5754572.1"/>
    </source>
</evidence>
<keyword evidence="2" id="KW-0560">Oxidoreductase</keyword>
<dbReference type="InterPro" id="IPR011032">
    <property type="entry name" value="GroES-like_sf"/>
</dbReference>
<dbReference type="InterPro" id="IPR052585">
    <property type="entry name" value="Lipid_raft_assoc_Zn_ADH"/>
</dbReference>
<dbReference type="SMART" id="SM00829">
    <property type="entry name" value="PKS_ER"/>
    <property type="match status" value="1"/>
</dbReference>
<dbReference type="EC" id="1.-.-.-" evidence="2"/>
<organism evidence="2 3">
    <name type="scientific">Actinomadura rugatobispora</name>
    <dbReference type="NCBI Taxonomy" id="1994"/>
    <lineage>
        <taxon>Bacteria</taxon>
        <taxon>Bacillati</taxon>
        <taxon>Actinomycetota</taxon>
        <taxon>Actinomycetes</taxon>
        <taxon>Streptosporangiales</taxon>
        <taxon>Thermomonosporaceae</taxon>
        <taxon>Actinomadura</taxon>
    </lineage>
</organism>
<dbReference type="InterPro" id="IPR002364">
    <property type="entry name" value="Quin_OxRdtase/zeta-crystal_CS"/>
</dbReference>
<proteinExistence type="predicted"/>
<dbReference type="InterPro" id="IPR013154">
    <property type="entry name" value="ADH-like_N"/>
</dbReference>
<feature type="domain" description="Enoyl reductase (ER)" evidence="1">
    <location>
        <begin position="10"/>
        <end position="316"/>
    </location>
</feature>
<accession>A0ABW1AJ48</accession>
<dbReference type="Gene3D" id="3.90.180.10">
    <property type="entry name" value="Medium-chain alcohol dehydrogenases, catalytic domain"/>
    <property type="match status" value="1"/>
</dbReference>
<dbReference type="InterPro" id="IPR036291">
    <property type="entry name" value="NAD(P)-bd_dom_sf"/>
</dbReference>
<dbReference type="SUPFAM" id="SSF50129">
    <property type="entry name" value="GroES-like"/>
    <property type="match status" value="1"/>
</dbReference>
<dbReference type="PROSITE" id="PS01162">
    <property type="entry name" value="QOR_ZETA_CRYSTAL"/>
    <property type="match status" value="1"/>
</dbReference>
<reference evidence="3" key="1">
    <citation type="journal article" date="2019" name="Int. J. Syst. Evol. Microbiol.">
        <title>The Global Catalogue of Microorganisms (GCM) 10K type strain sequencing project: providing services to taxonomists for standard genome sequencing and annotation.</title>
        <authorList>
            <consortium name="The Broad Institute Genomics Platform"/>
            <consortium name="The Broad Institute Genome Sequencing Center for Infectious Disease"/>
            <person name="Wu L."/>
            <person name="Ma J."/>
        </authorList>
    </citation>
    <scope>NUCLEOTIDE SEQUENCE [LARGE SCALE GENOMIC DNA]</scope>
    <source>
        <strain evidence="3">KCTC 42087</strain>
    </source>
</reference>
<dbReference type="PANTHER" id="PTHR43482:SF1">
    <property type="entry name" value="PROTEIN AST1-RELATED"/>
    <property type="match status" value="1"/>
</dbReference>
<gene>
    <name evidence="2" type="ORF">ACFPZN_53925</name>
</gene>
<comment type="caution">
    <text evidence="2">The sequence shown here is derived from an EMBL/GenBank/DDBJ whole genome shotgun (WGS) entry which is preliminary data.</text>
</comment>
<dbReference type="SUPFAM" id="SSF51735">
    <property type="entry name" value="NAD(P)-binding Rossmann-fold domains"/>
    <property type="match status" value="1"/>
</dbReference>
<protein>
    <submittedName>
        <fullName evidence="2">NADP-dependent oxidoreductase</fullName>
        <ecNumber evidence="2">1.-.-.-</ecNumber>
    </submittedName>
</protein>
<dbReference type="EMBL" id="JBHSON010000163">
    <property type="protein sequence ID" value="MFC5754572.1"/>
    <property type="molecule type" value="Genomic_DNA"/>
</dbReference>
<keyword evidence="3" id="KW-1185">Reference proteome</keyword>
<dbReference type="InterPro" id="IPR020843">
    <property type="entry name" value="ER"/>
</dbReference>
<dbReference type="PANTHER" id="PTHR43482">
    <property type="entry name" value="PROTEIN AST1-RELATED"/>
    <property type="match status" value="1"/>
</dbReference>
<name>A0ABW1AJ48_9ACTN</name>
<dbReference type="Gene3D" id="3.40.50.720">
    <property type="entry name" value="NAD(P)-binding Rossmann-like Domain"/>
    <property type="match status" value="1"/>
</dbReference>
<evidence type="ECO:0000313" key="3">
    <source>
        <dbReference type="Proteomes" id="UP001596074"/>
    </source>
</evidence>
<dbReference type="GO" id="GO:0016491">
    <property type="term" value="F:oxidoreductase activity"/>
    <property type="evidence" value="ECO:0007669"/>
    <property type="project" value="UniProtKB-KW"/>
</dbReference>
<dbReference type="Pfam" id="PF13602">
    <property type="entry name" value="ADH_zinc_N_2"/>
    <property type="match status" value="1"/>
</dbReference>
<dbReference type="RefSeq" id="WP_378292811.1">
    <property type="nucleotide sequence ID" value="NZ_JBHSON010000163.1"/>
</dbReference>
<evidence type="ECO:0000259" key="1">
    <source>
        <dbReference type="SMART" id="SM00829"/>
    </source>
</evidence>
<dbReference type="Pfam" id="PF08240">
    <property type="entry name" value="ADH_N"/>
    <property type="match status" value="1"/>
</dbReference>
<dbReference type="CDD" id="cd05289">
    <property type="entry name" value="MDR_like_2"/>
    <property type="match status" value="1"/>
</dbReference>
<sequence>MKAVQVHEFGGPEVLVYEDVPRPVPGPGEVLVRVHAAALNPPDWYRRVGYTNFPEDVRPPAPPLPFIPGSDVSGTVVGTGPGVTAFREGDAVFGLVRFPTIDNAARGYAEYVTSPVEHLALKPETVDHVHAAGVPMAGLTAYQFLFDHVRLGWDKTVLVNGAGGGVGHFLVQLAKTRRAHVIGVASGRHEAFLHKLGVDRFIDYTTTSAGETVRDVDHVFDTVGGPDGHRFLPVLKRGGTLMPVFYGDYHQDRADELGFTFLSGQVRSDGAQMAELARLIDDGRVQVGIDAVYPLADAPAAHERAERGHIQGKIVLRVAED</sequence>